<evidence type="ECO:0000313" key="1">
    <source>
        <dbReference type="EMBL" id="DAF55357.1"/>
    </source>
</evidence>
<name>A0A8S5SWA7_9CAUD</name>
<organism evidence="1">
    <name type="scientific">Siphoviridae sp. ctZHD14</name>
    <dbReference type="NCBI Taxonomy" id="2827891"/>
    <lineage>
        <taxon>Viruses</taxon>
        <taxon>Duplodnaviria</taxon>
        <taxon>Heunggongvirae</taxon>
        <taxon>Uroviricota</taxon>
        <taxon>Caudoviricetes</taxon>
    </lineage>
</organism>
<reference evidence="1" key="1">
    <citation type="journal article" date="2021" name="Proc. Natl. Acad. Sci. U.S.A.">
        <title>A Catalog of Tens of Thousands of Viruses from Human Metagenomes Reveals Hidden Associations with Chronic Diseases.</title>
        <authorList>
            <person name="Tisza M.J."/>
            <person name="Buck C.B."/>
        </authorList>
    </citation>
    <scope>NUCLEOTIDE SEQUENCE</scope>
    <source>
        <strain evidence="1">CtZHD14</strain>
    </source>
</reference>
<dbReference type="EMBL" id="BK032687">
    <property type="protein sequence ID" value="DAF55357.1"/>
    <property type="molecule type" value="Genomic_DNA"/>
</dbReference>
<accession>A0A8S5SWA7</accession>
<sequence>MEFLCGAVATVVIIAAGGIIKKKILDPITKNAQDIEDLTVLISDISGKDE</sequence>
<protein>
    <submittedName>
        <fullName evidence="1">Uncharacterized protein</fullName>
    </submittedName>
</protein>
<proteinExistence type="predicted"/>